<dbReference type="EMBL" id="CP012333">
    <property type="protein sequence ID" value="AKU98084.1"/>
    <property type="molecule type" value="Genomic_DNA"/>
</dbReference>
<sequence length="561" mass="59276">MKLRDVFFGSVLLATLFVSGSACTDVPIDDERNDQRLAPARGVIRGTVTYVGPRPCSRDGHIVGNAVVLVFDRRNPPPPQGIASSAVNFVAVPGDRLFANEPRSVSQGLVCPPDDTTITASVPFTIAPLDGGSYMVQAFYDRRGRFLPTFKFRNQPEAGDIAGGYVDLEDARKNASNPSYRPVFLPVDVGTRQASASEQNPIFTIGPDGYVADNVPVTIGTKVPFTRPYFYPEGADHIGGRENSDANLTGDPLAVPIVAMTQDAQILAPPSAPTPETLAAYQSSFRSIKLLWGVPDEERDAAVAAPFGLQLPNVTPRGKGGLLVFSSGTSIPENPAVPSLWPQVALVKLADDPKRKNDPQSLVVQGTPEESNVTGQLPKPVVVLQGITLLDDSLAKTIAGPVPSAPTTAALRDHVTVLFRPAVLCFDPRNIQAGGLLVTPHLVGRSADASEQGDKPLFDASAVANQPLVREVRRGCLPKGRYAISLVQPSGQAWTVPNEIGGCAPSEGNVTSTSSPASCSTKPRPVLLSQGARAVLEIVSAGPDGEETCSDNPVPDECLHL</sequence>
<dbReference type="Proteomes" id="UP000064967">
    <property type="component" value="Chromosome"/>
</dbReference>
<evidence type="ECO:0000313" key="2">
    <source>
        <dbReference type="EMBL" id="AKU98084.1"/>
    </source>
</evidence>
<dbReference type="RefSeq" id="WP_146649118.1">
    <property type="nucleotide sequence ID" value="NZ_CP012333.1"/>
</dbReference>
<keyword evidence="1" id="KW-0732">Signal</keyword>
<dbReference type="STRING" id="1391654.AKJ09_04748"/>
<dbReference type="PROSITE" id="PS51257">
    <property type="entry name" value="PROKAR_LIPOPROTEIN"/>
    <property type="match status" value="1"/>
</dbReference>
<evidence type="ECO:0000313" key="3">
    <source>
        <dbReference type="Proteomes" id="UP000064967"/>
    </source>
</evidence>
<name>A0A0K1PY64_9BACT</name>
<dbReference type="AlphaFoldDB" id="A0A0K1PY64"/>
<keyword evidence="3" id="KW-1185">Reference proteome</keyword>
<proteinExistence type="predicted"/>
<protein>
    <recommendedName>
        <fullName evidence="4">Lipoprotein</fullName>
    </recommendedName>
</protein>
<reference evidence="2 3" key="1">
    <citation type="submission" date="2015-08" db="EMBL/GenBank/DDBJ databases">
        <authorList>
            <person name="Babu N.S."/>
            <person name="Beckwith C.J."/>
            <person name="Beseler K.G."/>
            <person name="Brison A."/>
            <person name="Carone J.V."/>
            <person name="Caskin T.P."/>
            <person name="Diamond M."/>
            <person name="Durham M.E."/>
            <person name="Foxe J.M."/>
            <person name="Go M."/>
            <person name="Henderson B.A."/>
            <person name="Jones I.B."/>
            <person name="McGettigan J.A."/>
            <person name="Micheletti S.J."/>
            <person name="Nasrallah M.E."/>
            <person name="Ortiz D."/>
            <person name="Piller C.R."/>
            <person name="Privatt S.R."/>
            <person name="Schneider S.L."/>
            <person name="Sharp S."/>
            <person name="Smith T.C."/>
            <person name="Stanton J.D."/>
            <person name="Ullery H.E."/>
            <person name="Wilson R.J."/>
            <person name="Serrano M.G."/>
            <person name="Buck G."/>
            <person name="Lee V."/>
            <person name="Wang Y."/>
            <person name="Carvalho R."/>
            <person name="Voegtly L."/>
            <person name="Shi R."/>
            <person name="Duckworth R."/>
            <person name="Johnson A."/>
            <person name="Loviza R."/>
            <person name="Walstead R."/>
            <person name="Shah Z."/>
            <person name="Kiflezghi M."/>
            <person name="Wade K."/>
            <person name="Ball S.L."/>
            <person name="Bradley K.W."/>
            <person name="Asai D.J."/>
            <person name="Bowman C.A."/>
            <person name="Russell D.A."/>
            <person name="Pope W.H."/>
            <person name="Jacobs-Sera D."/>
            <person name="Hendrix R.W."/>
            <person name="Hatfull G.F."/>
        </authorList>
    </citation>
    <scope>NUCLEOTIDE SEQUENCE [LARGE SCALE GENOMIC DNA]</scope>
    <source>
        <strain evidence="2 3">DSM 27648</strain>
    </source>
</reference>
<evidence type="ECO:0000256" key="1">
    <source>
        <dbReference type="SAM" id="SignalP"/>
    </source>
</evidence>
<accession>A0A0K1PY64</accession>
<organism evidence="2 3">
    <name type="scientific">Labilithrix luteola</name>
    <dbReference type="NCBI Taxonomy" id="1391654"/>
    <lineage>
        <taxon>Bacteria</taxon>
        <taxon>Pseudomonadati</taxon>
        <taxon>Myxococcota</taxon>
        <taxon>Polyangia</taxon>
        <taxon>Polyangiales</taxon>
        <taxon>Labilitrichaceae</taxon>
        <taxon>Labilithrix</taxon>
    </lineage>
</organism>
<dbReference type="OrthoDB" id="5496365at2"/>
<evidence type="ECO:0008006" key="4">
    <source>
        <dbReference type="Google" id="ProtNLM"/>
    </source>
</evidence>
<feature type="chain" id="PRO_5005466279" description="Lipoprotein" evidence="1">
    <location>
        <begin position="25"/>
        <end position="561"/>
    </location>
</feature>
<dbReference type="KEGG" id="llu:AKJ09_04748"/>
<gene>
    <name evidence="2" type="ORF">AKJ09_04748</name>
</gene>
<feature type="signal peptide" evidence="1">
    <location>
        <begin position="1"/>
        <end position="24"/>
    </location>
</feature>